<dbReference type="InterPro" id="IPR004839">
    <property type="entry name" value="Aminotransferase_I/II_large"/>
</dbReference>
<dbReference type="AlphaFoldDB" id="A0A3P7MZ75"/>
<dbReference type="CDD" id="cd00609">
    <property type="entry name" value="AAT_like"/>
    <property type="match status" value="1"/>
</dbReference>
<dbReference type="InterPro" id="IPR051326">
    <property type="entry name" value="Kynurenine-oxoglutarate_AT"/>
</dbReference>
<evidence type="ECO:0000313" key="8">
    <source>
        <dbReference type="EMBL" id="VDN32370.1"/>
    </source>
</evidence>
<dbReference type="Gene3D" id="3.40.640.10">
    <property type="entry name" value="Type I PLP-dependent aspartate aminotransferase-like (Major domain)"/>
    <property type="match status" value="1"/>
</dbReference>
<evidence type="ECO:0000256" key="1">
    <source>
        <dbReference type="ARBA" id="ARBA00001933"/>
    </source>
</evidence>
<dbReference type="SUPFAM" id="SSF53383">
    <property type="entry name" value="PLP-dependent transferases"/>
    <property type="match status" value="1"/>
</dbReference>
<name>A0A3P7MZ75_DIBLA</name>
<evidence type="ECO:0000256" key="4">
    <source>
        <dbReference type="ARBA" id="ARBA00022679"/>
    </source>
</evidence>
<accession>A0A3P7MZ75</accession>
<dbReference type="InterPro" id="IPR015421">
    <property type="entry name" value="PyrdxlP-dep_Trfase_major"/>
</dbReference>
<dbReference type="Proteomes" id="UP000281553">
    <property type="component" value="Unassembled WGS sequence"/>
</dbReference>
<dbReference type="PANTHER" id="PTHR43807">
    <property type="entry name" value="FI04487P"/>
    <property type="match status" value="1"/>
</dbReference>
<dbReference type="FunFam" id="3.90.1150.10:FF:000141">
    <property type="entry name" value="Kynurenine--oxoglutarate transaminase 1"/>
    <property type="match status" value="1"/>
</dbReference>
<keyword evidence="3" id="KW-0032">Aminotransferase</keyword>
<evidence type="ECO:0000256" key="3">
    <source>
        <dbReference type="ARBA" id="ARBA00022576"/>
    </source>
</evidence>
<keyword evidence="9" id="KW-1185">Reference proteome</keyword>
<comment type="cofactor">
    <cofactor evidence="1">
        <name>pyridoxal 5'-phosphate</name>
        <dbReference type="ChEBI" id="CHEBI:597326"/>
    </cofactor>
</comment>
<organism evidence="8 9">
    <name type="scientific">Dibothriocephalus latus</name>
    <name type="common">Fish tapeworm</name>
    <name type="synonym">Diphyllobothrium latum</name>
    <dbReference type="NCBI Taxonomy" id="60516"/>
    <lineage>
        <taxon>Eukaryota</taxon>
        <taxon>Metazoa</taxon>
        <taxon>Spiralia</taxon>
        <taxon>Lophotrochozoa</taxon>
        <taxon>Platyhelminthes</taxon>
        <taxon>Cestoda</taxon>
        <taxon>Eucestoda</taxon>
        <taxon>Diphyllobothriidea</taxon>
        <taxon>Diphyllobothriidae</taxon>
        <taxon>Dibothriocephalus</taxon>
    </lineage>
</organism>
<evidence type="ECO:0000256" key="6">
    <source>
        <dbReference type="ARBA" id="ARBA00024016"/>
    </source>
</evidence>
<gene>
    <name evidence="8" type="ORF">DILT_LOCUS15967</name>
</gene>
<dbReference type="OrthoDB" id="2414662at2759"/>
<evidence type="ECO:0000256" key="5">
    <source>
        <dbReference type="ARBA" id="ARBA00022898"/>
    </source>
</evidence>
<dbReference type="UniPathway" id="UPA00334">
    <property type="reaction ID" value="UER00726"/>
</dbReference>
<feature type="domain" description="Aminotransferase class I/classII large" evidence="7">
    <location>
        <begin position="5"/>
        <end position="230"/>
    </location>
</feature>
<dbReference type="GO" id="GO:0097053">
    <property type="term" value="P:L-kynurenine catabolic process"/>
    <property type="evidence" value="ECO:0007669"/>
    <property type="project" value="UniProtKB-UniPathway"/>
</dbReference>
<reference evidence="8 9" key="1">
    <citation type="submission" date="2018-11" db="EMBL/GenBank/DDBJ databases">
        <authorList>
            <consortium name="Pathogen Informatics"/>
        </authorList>
    </citation>
    <scope>NUCLEOTIDE SEQUENCE [LARGE SCALE GENOMIC DNA]</scope>
</reference>
<dbReference type="GO" id="GO:0030170">
    <property type="term" value="F:pyridoxal phosphate binding"/>
    <property type="evidence" value="ECO:0007669"/>
    <property type="project" value="InterPro"/>
</dbReference>
<evidence type="ECO:0000259" key="7">
    <source>
        <dbReference type="Pfam" id="PF00155"/>
    </source>
</evidence>
<protein>
    <recommendedName>
        <fullName evidence="2">kynurenine--oxoglutarate transaminase</fullName>
        <ecNumber evidence="2">2.6.1.7</ecNumber>
    </recommendedName>
</protein>
<dbReference type="Gene3D" id="3.90.1150.10">
    <property type="entry name" value="Aspartate Aminotransferase, domain 1"/>
    <property type="match status" value="1"/>
</dbReference>
<evidence type="ECO:0000256" key="2">
    <source>
        <dbReference type="ARBA" id="ARBA00012751"/>
    </source>
</evidence>
<dbReference type="GO" id="GO:0005739">
    <property type="term" value="C:mitochondrion"/>
    <property type="evidence" value="ECO:0007669"/>
    <property type="project" value="TreeGrafter"/>
</dbReference>
<dbReference type="InterPro" id="IPR015424">
    <property type="entry name" value="PyrdxlP-dep_Trfase"/>
</dbReference>
<comment type="pathway">
    <text evidence="6">Amino-acid degradation; L-kynurenine degradation; kynurenate from L-kynurenine: step 1/2.</text>
</comment>
<dbReference type="Pfam" id="PF00155">
    <property type="entry name" value="Aminotran_1_2"/>
    <property type="match status" value="1"/>
</dbReference>
<keyword evidence="4" id="KW-0808">Transferase</keyword>
<dbReference type="EMBL" id="UYRU01082047">
    <property type="protein sequence ID" value="VDN32370.1"/>
    <property type="molecule type" value="Genomic_DNA"/>
</dbReference>
<keyword evidence="5" id="KW-0663">Pyridoxal phosphate</keyword>
<dbReference type="PANTHER" id="PTHR43807:SF20">
    <property type="entry name" value="FI04487P"/>
    <property type="match status" value="1"/>
</dbReference>
<dbReference type="GO" id="GO:0016212">
    <property type="term" value="F:kynurenine-oxoglutarate transaminase activity"/>
    <property type="evidence" value="ECO:0007669"/>
    <property type="project" value="UniProtKB-EC"/>
</dbReference>
<dbReference type="EC" id="2.6.1.7" evidence="2"/>
<sequence>MPLQVWTVEELKKIAEICIRRNLICLADEVYEWVVFPPNKHYKISSFPGMWNRTLTIGSAGKTFQVTGWKIGWTVGPERYINAMSIIQQNTVYTCATPLQEALALTIEQELPLLGTEQSFFHYITQEVMRKSRRVAEALKKVGMPAIIPQGGYFLMASIEKMPLPANSTGSGEKSTKDVAFNDWMIVNKGVAAVPPTVFCCTKHQHLFENYLRFCIIKDDATIDKFVERLNNW</sequence>
<proteinExistence type="predicted"/>
<dbReference type="InterPro" id="IPR015422">
    <property type="entry name" value="PyrdxlP-dep_Trfase_small"/>
</dbReference>
<evidence type="ECO:0000313" key="9">
    <source>
        <dbReference type="Proteomes" id="UP000281553"/>
    </source>
</evidence>